<evidence type="ECO:0000313" key="5">
    <source>
        <dbReference type="Proteomes" id="UP001268089"/>
    </source>
</evidence>
<evidence type="ECO:0000256" key="1">
    <source>
        <dbReference type="ARBA" id="ARBA00022553"/>
    </source>
</evidence>
<reference evidence="4 5" key="1">
    <citation type="submission" date="2023-07" db="EMBL/GenBank/DDBJ databases">
        <title>Sorghum-associated microbial communities from plants grown in Nebraska, USA.</title>
        <authorList>
            <person name="Schachtman D."/>
        </authorList>
    </citation>
    <scope>NUCLEOTIDE SEQUENCE [LARGE SCALE GENOMIC DNA]</scope>
    <source>
        <strain evidence="4 5">BE308</strain>
    </source>
</reference>
<dbReference type="InterPro" id="IPR001789">
    <property type="entry name" value="Sig_transdc_resp-reg_receiver"/>
</dbReference>
<evidence type="ECO:0000259" key="3">
    <source>
        <dbReference type="PROSITE" id="PS50110"/>
    </source>
</evidence>
<dbReference type="Proteomes" id="UP001268089">
    <property type="component" value="Unassembled WGS sequence"/>
</dbReference>
<keyword evidence="4" id="KW-0238">DNA-binding</keyword>
<accession>A0ABU1ZL44</accession>
<evidence type="ECO:0000256" key="2">
    <source>
        <dbReference type="PROSITE-ProRule" id="PRU00169"/>
    </source>
</evidence>
<dbReference type="RefSeq" id="WP_310341092.1">
    <property type="nucleotide sequence ID" value="NZ_JAVDXO010000002.1"/>
</dbReference>
<feature type="domain" description="Response regulatory" evidence="3">
    <location>
        <begin position="5"/>
        <end position="128"/>
    </location>
</feature>
<keyword evidence="5" id="KW-1185">Reference proteome</keyword>
<evidence type="ECO:0000313" key="4">
    <source>
        <dbReference type="EMBL" id="MDR7306272.1"/>
    </source>
</evidence>
<name>A0ABU1ZL44_9BURK</name>
<protein>
    <submittedName>
        <fullName evidence="4">DNA-binding NtrC family response regulator</fullName>
    </submittedName>
</protein>
<dbReference type="InterPro" id="IPR011006">
    <property type="entry name" value="CheY-like_superfamily"/>
</dbReference>
<organism evidence="4 5">
    <name type="scientific">Rhodoferax saidenbachensis</name>
    <dbReference type="NCBI Taxonomy" id="1484693"/>
    <lineage>
        <taxon>Bacteria</taxon>
        <taxon>Pseudomonadati</taxon>
        <taxon>Pseudomonadota</taxon>
        <taxon>Betaproteobacteria</taxon>
        <taxon>Burkholderiales</taxon>
        <taxon>Comamonadaceae</taxon>
        <taxon>Rhodoferax</taxon>
    </lineage>
</organism>
<proteinExistence type="predicted"/>
<comment type="caution">
    <text evidence="4">The sequence shown here is derived from an EMBL/GenBank/DDBJ whole genome shotgun (WGS) entry which is preliminary data.</text>
</comment>
<dbReference type="SUPFAM" id="SSF52172">
    <property type="entry name" value="CheY-like"/>
    <property type="match status" value="1"/>
</dbReference>
<dbReference type="PROSITE" id="PS50110">
    <property type="entry name" value="RESPONSE_REGULATORY"/>
    <property type="match status" value="1"/>
</dbReference>
<dbReference type="Pfam" id="PF00072">
    <property type="entry name" value="Response_reg"/>
    <property type="match status" value="1"/>
</dbReference>
<gene>
    <name evidence="4" type="ORF">J2X15_001550</name>
</gene>
<keyword evidence="1 2" id="KW-0597">Phosphoprotein</keyword>
<dbReference type="EMBL" id="JAVDXO010000002">
    <property type="protein sequence ID" value="MDR7306272.1"/>
    <property type="molecule type" value="Genomic_DNA"/>
</dbReference>
<dbReference type="PANTHER" id="PTHR44591">
    <property type="entry name" value="STRESS RESPONSE REGULATOR PROTEIN 1"/>
    <property type="match status" value="1"/>
</dbReference>
<feature type="modified residue" description="4-aspartylphosphate" evidence="2">
    <location>
        <position position="62"/>
    </location>
</feature>
<dbReference type="PANTHER" id="PTHR44591:SF3">
    <property type="entry name" value="RESPONSE REGULATORY DOMAIN-CONTAINING PROTEIN"/>
    <property type="match status" value="1"/>
</dbReference>
<sequence length="170" mass="18861">MKAEIILCVDDDRTVLTALRDLLSRALGKSVLIEIVCSGIEALEFQQEVRSNGEEIALVISDYIMPRMNGDELLVQLHKLTPRTVKVMLTGQSDMAGVKRAINEAALYRFLEKPFNNADLVLTARSALDAYAQTLAMQAQKLELQQVKAHLQSLLAEFGGHLAQPSRNKQ</sequence>
<dbReference type="GO" id="GO:0003677">
    <property type="term" value="F:DNA binding"/>
    <property type="evidence" value="ECO:0007669"/>
    <property type="project" value="UniProtKB-KW"/>
</dbReference>
<dbReference type="Gene3D" id="3.40.50.2300">
    <property type="match status" value="1"/>
</dbReference>
<dbReference type="SMART" id="SM00448">
    <property type="entry name" value="REC"/>
    <property type="match status" value="1"/>
</dbReference>
<dbReference type="InterPro" id="IPR050595">
    <property type="entry name" value="Bact_response_regulator"/>
</dbReference>